<proteinExistence type="inferred from homology"/>
<dbReference type="HOGENOM" id="CLU_016047_1_1_9"/>
<sequence>MSRATWWMHGLAAVSALLLLFPLLWMISTSLKTPEQVFGGGWLPHPATWMNYVEAFAGAPLGIYFKNTLIVAVLVTAGQVVTAILAAYVFGLFRFPGRDLLFYLVIGTMMIPIQVTLLPNYLLISSLGWLNTYIGAAAPQLANAFGVFFLRQHLLGFPRELLEAARVDGAGTWRTLWQVVVPIIRSPIVALVILVFVNTWNEYLWPLVVLTDPPMKTLTVGLQGFVSMEGGNNWGPLMAAATLTTLPALLLYLVAQRQIISSFMQSGLK</sequence>
<keyword evidence="2 7" id="KW-0813">Transport</keyword>
<keyword evidence="10" id="KW-1185">Reference proteome</keyword>
<evidence type="ECO:0000256" key="4">
    <source>
        <dbReference type="ARBA" id="ARBA00022692"/>
    </source>
</evidence>
<evidence type="ECO:0000256" key="5">
    <source>
        <dbReference type="ARBA" id="ARBA00022989"/>
    </source>
</evidence>
<comment type="subcellular location">
    <subcellularLocation>
        <location evidence="1 7">Cell membrane</location>
        <topology evidence="1 7">Multi-pass membrane protein</topology>
    </subcellularLocation>
</comment>
<dbReference type="KEGG" id="bts:Btus_2096"/>
<evidence type="ECO:0000256" key="7">
    <source>
        <dbReference type="RuleBase" id="RU363032"/>
    </source>
</evidence>
<dbReference type="PANTHER" id="PTHR43744">
    <property type="entry name" value="ABC TRANSPORTER PERMEASE PROTEIN MG189-RELATED-RELATED"/>
    <property type="match status" value="1"/>
</dbReference>
<evidence type="ECO:0000256" key="1">
    <source>
        <dbReference type="ARBA" id="ARBA00004651"/>
    </source>
</evidence>
<dbReference type="RefSeq" id="WP_013076067.1">
    <property type="nucleotide sequence ID" value="NC_014098.1"/>
</dbReference>
<comment type="similarity">
    <text evidence="7">Belongs to the binding-protein-dependent transport system permease family.</text>
</comment>
<dbReference type="OrthoDB" id="31780at2"/>
<keyword evidence="3" id="KW-1003">Cell membrane</keyword>
<name>D5WR51_KYRT2</name>
<gene>
    <name evidence="9" type="ordered locus">Btus_2096</name>
</gene>
<dbReference type="eggNOG" id="COG0395">
    <property type="taxonomic scope" value="Bacteria"/>
</dbReference>
<dbReference type="EMBL" id="CP002017">
    <property type="protein sequence ID" value="ADG06781.1"/>
    <property type="molecule type" value="Genomic_DNA"/>
</dbReference>
<dbReference type="InterPro" id="IPR035906">
    <property type="entry name" value="MetI-like_sf"/>
</dbReference>
<evidence type="ECO:0000259" key="8">
    <source>
        <dbReference type="PROSITE" id="PS50928"/>
    </source>
</evidence>
<feature type="domain" description="ABC transmembrane type-1" evidence="8">
    <location>
        <begin position="65"/>
        <end position="255"/>
    </location>
</feature>
<dbReference type="AlphaFoldDB" id="D5WR51"/>
<keyword evidence="4 7" id="KW-0812">Transmembrane</keyword>
<dbReference type="PROSITE" id="PS50928">
    <property type="entry name" value="ABC_TM1"/>
    <property type="match status" value="1"/>
</dbReference>
<feature type="transmembrane region" description="Helical" evidence="7">
    <location>
        <begin position="69"/>
        <end position="93"/>
    </location>
</feature>
<dbReference type="PANTHER" id="PTHR43744:SF8">
    <property type="entry name" value="SN-GLYCEROL-3-PHOSPHATE TRANSPORT SYSTEM PERMEASE PROTEIN UGPE"/>
    <property type="match status" value="1"/>
</dbReference>
<dbReference type="GO" id="GO:0055085">
    <property type="term" value="P:transmembrane transport"/>
    <property type="evidence" value="ECO:0007669"/>
    <property type="project" value="InterPro"/>
</dbReference>
<protein>
    <submittedName>
        <fullName evidence="9">Binding-protein-dependent transport systems inner membrane component</fullName>
    </submittedName>
</protein>
<evidence type="ECO:0000313" key="10">
    <source>
        <dbReference type="Proteomes" id="UP000002368"/>
    </source>
</evidence>
<evidence type="ECO:0000256" key="2">
    <source>
        <dbReference type="ARBA" id="ARBA00022448"/>
    </source>
</evidence>
<dbReference type="Gene3D" id="1.10.3720.10">
    <property type="entry name" value="MetI-like"/>
    <property type="match status" value="1"/>
</dbReference>
<evidence type="ECO:0000256" key="6">
    <source>
        <dbReference type="ARBA" id="ARBA00023136"/>
    </source>
</evidence>
<evidence type="ECO:0000256" key="3">
    <source>
        <dbReference type="ARBA" id="ARBA00022475"/>
    </source>
</evidence>
<evidence type="ECO:0000313" key="9">
    <source>
        <dbReference type="EMBL" id="ADG06781.1"/>
    </source>
</evidence>
<dbReference type="STRING" id="562970.Btus_2096"/>
<dbReference type="GO" id="GO:0005886">
    <property type="term" value="C:plasma membrane"/>
    <property type="evidence" value="ECO:0007669"/>
    <property type="project" value="UniProtKB-SubCell"/>
</dbReference>
<keyword evidence="6 7" id="KW-0472">Membrane</keyword>
<feature type="transmembrane region" description="Helical" evidence="7">
    <location>
        <begin position="234"/>
        <end position="255"/>
    </location>
</feature>
<feature type="transmembrane region" description="Helical" evidence="7">
    <location>
        <begin position="100"/>
        <end position="124"/>
    </location>
</feature>
<dbReference type="CDD" id="cd06261">
    <property type="entry name" value="TM_PBP2"/>
    <property type="match status" value="1"/>
</dbReference>
<dbReference type="SUPFAM" id="SSF161098">
    <property type="entry name" value="MetI-like"/>
    <property type="match status" value="1"/>
</dbReference>
<organism evidence="9 10">
    <name type="scientific">Kyrpidia tusciae (strain DSM 2912 / NBRC 15312 / T2)</name>
    <name type="common">Bacillus tusciae</name>
    <dbReference type="NCBI Taxonomy" id="562970"/>
    <lineage>
        <taxon>Bacteria</taxon>
        <taxon>Bacillati</taxon>
        <taxon>Bacillota</taxon>
        <taxon>Bacilli</taxon>
        <taxon>Bacillales</taxon>
        <taxon>Alicyclobacillaceae</taxon>
        <taxon>Kyrpidia</taxon>
    </lineage>
</organism>
<keyword evidence="5 7" id="KW-1133">Transmembrane helix</keyword>
<feature type="transmembrane region" description="Helical" evidence="7">
    <location>
        <begin position="130"/>
        <end position="150"/>
    </location>
</feature>
<dbReference type="InterPro" id="IPR000515">
    <property type="entry name" value="MetI-like"/>
</dbReference>
<dbReference type="Proteomes" id="UP000002368">
    <property type="component" value="Chromosome"/>
</dbReference>
<accession>D5WR51</accession>
<feature type="transmembrane region" description="Helical" evidence="7">
    <location>
        <begin position="176"/>
        <end position="197"/>
    </location>
</feature>
<reference evidence="9 10" key="1">
    <citation type="journal article" date="2011" name="Stand. Genomic Sci.">
        <title>Complete genome sequence of the thermophilic, hydrogen-oxidizing Bacillus tusciae type strain (T2) and reclassification in the new genus, Kyrpidia gen. nov. as Kyrpidia tusciae comb. nov. and emendation of the family Alicyclobacillaceae da Costa and Rainey, 2010.</title>
        <authorList>
            <person name="Klenk H.P."/>
            <person name="Lapidus A."/>
            <person name="Chertkov O."/>
            <person name="Copeland A."/>
            <person name="Del Rio T.G."/>
            <person name="Nolan M."/>
            <person name="Lucas S."/>
            <person name="Chen F."/>
            <person name="Tice H."/>
            <person name="Cheng J.F."/>
            <person name="Han C."/>
            <person name="Bruce D."/>
            <person name="Goodwin L."/>
            <person name="Pitluck S."/>
            <person name="Pati A."/>
            <person name="Ivanova N."/>
            <person name="Mavromatis K."/>
            <person name="Daum C."/>
            <person name="Chen A."/>
            <person name="Palaniappan K."/>
            <person name="Chang Y.J."/>
            <person name="Land M."/>
            <person name="Hauser L."/>
            <person name="Jeffries C.D."/>
            <person name="Detter J.C."/>
            <person name="Rohde M."/>
            <person name="Abt B."/>
            <person name="Pukall R."/>
            <person name="Goker M."/>
            <person name="Bristow J."/>
            <person name="Markowitz V."/>
            <person name="Hugenholtz P."/>
            <person name="Eisen J.A."/>
        </authorList>
    </citation>
    <scope>NUCLEOTIDE SEQUENCE [LARGE SCALE GENOMIC DNA]</scope>
    <source>
        <strain evidence="9 10">DSM 2912</strain>
    </source>
</reference>
<dbReference type="Pfam" id="PF00528">
    <property type="entry name" value="BPD_transp_1"/>
    <property type="match status" value="1"/>
</dbReference>